<evidence type="ECO:0000256" key="6">
    <source>
        <dbReference type="ARBA" id="ARBA00022737"/>
    </source>
</evidence>
<comment type="similarity">
    <text evidence="11">Belongs to the UPF0053 family. PaeA subfamily.</text>
</comment>
<dbReference type="InterPro" id="IPR046342">
    <property type="entry name" value="CBS_dom_sf"/>
</dbReference>
<evidence type="ECO:0000256" key="2">
    <source>
        <dbReference type="ARBA" id="ARBA00022448"/>
    </source>
</evidence>
<evidence type="ECO:0000256" key="13">
    <source>
        <dbReference type="PROSITE-ProRule" id="PRU00703"/>
    </source>
</evidence>
<keyword evidence="4" id="KW-0997">Cell inner membrane</keyword>
<sequence>MIHPAWLLLALVVASAFFSMSEIAFASARRYRLQPLADDGDIRAQAVLRLQETPGDVLAAVQIANNAIAILAGVVGDGLFSPLFESWMYAAGVEFELARSLGFTLSFLLTVLVFIEFSDLIPKRLAMLWPEAVALRLAAPLRVSLRLLRPVVFLVNGFAGLMFRLFGLPASRDDGITAVELVALADVGAEAGTLGRKQHHLLENMIGLEGRTVGAAMTPRDQVVFIACTESEADITSKLVMQPHSRYLLCEDGIDSVFACLDAKDLLRVVLVESPANLGASLRQTANTNLLLVPDTLSILDLLERFNETREDFAVVVNEYALVVGVITLYDIASQLVDGVALDDRQGWVVARDENSWLLDGQTPLADVRKTVGIEYFPGEEGYETIAGFLMHMLKHVPKRAEFVEYQGFRFEVVDVDHFKIDQILLTRLPG</sequence>
<feature type="domain" description="CNNM transmembrane" evidence="17">
    <location>
        <begin position="1"/>
        <end position="198"/>
    </location>
</feature>
<dbReference type="Proteomes" id="UP000623509">
    <property type="component" value="Unassembled WGS sequence"/>
</dbReference>
<dbReference type="PANTHER" id="PTHR22777:SF16">
    <property type="entry name" value="POLYAMINE EXPORT PROTEIN"/>
    <property type="match status" value="1"/>
</dbReference>
<dbReference type="EMBL" id="NMRN01000062">
    <property type="protein sequence ID" value="PAS91745.1"/>
    <property type="molecule type" value="Genomic_DNA"/>
</dbReference>
<dbReference type="SUPFAM" id="SSF54631">
    <property type="entry name" value="CBS-domain pair"/>
    <property type="match status" value="1"/>
</dbReference>
<reference evidence="18 21" key="1">
    <citation type="submission" date="2016-08" db="EMBL/GenBank/DDBJ databases">
        <title>Candidatus Dactylopiibacterium carminicum genome sequence.</title>
        <authorList>
            <person name="Ramirez-Puebla S.T."/>
            <person name="Ormeno-Orrillo E."/>
            <person name="Vera-Ponce De Leon A."/>
            <person name="Luis L."/>
            <person name="Sanchez-Flores A."/>
            <person name="Monica R."/>
            <person name="Martinez-Romero E."/>
        </authorList>
    </citation>
    <scope>NUCLEOTIDE SEQUENCE [LARGE SCALE GENOMIC DNA]</scope>
    <source>
        <strain evidence="18">END1</strain>
    </source>
</reference>
<evidence type="ECO:0000313" key="20">
    <source>
        <dbReference type="Proteomes" id="UP000216107"/>
    </source>
</evidence>
<dbReference type="InterPro" id="IPR005170">
    <property type="entry name" value="Transptr-assoc_dom"/>
</dbReference>
<dbReference type="CDD" id="cd04590">
    <property type="entry name" value="CBS_pair_CorC_HlyC_assoc"/>
    <property type="match status" value="1"/>
</dbReference>
<dbReference type="SUPFAM" id="SSF56176">
    <property type="entry name" value="FAD-binding/transporter-associated domain-like"/>
    <property type="match status" value="1"/>
</dbReference>
<evidence type="ECO:0000256" key="14">
    <source>
        <dbReference type="PROSITE-ProRule" id="PRU01193"/>
    </source>
</evidence>
<evidence type="ECO:0000256" key="4">
    <source>
        <dbReference type="ARBA" id="ARBA00022519"/>
    </source>
</evidence>
<evidence type="ECO:0000259" key="16">
    <source>
        <dbReference type="PROSITE" id="PS51371"/>
    </source>
</evidence>
<dbReference type="RefSeq" id="WP_095525663.1">
    <property type="nucleotide sequence ID" value="NZ_MDUX01000063.1"/>
</dbReference>
<keyword evidence="21" id="KW-1185">Reference proteome</keyword>
<evidence type="ECO:0000313" key="18">
    <source>
        <dbReference type="EMBL" id="KAF7598128.1"/>
    </source>
</evidence>
<feature type="transmembrane region" description="Helical" evidence="15">
    <location>
        <begin position="101"/>
        <end position="121"/>
    </location>
</feature>
<dbReference type="InterPro" id="IPR036318">
    <property type="entry name" value="FAD-bd_PCMH-like_sf"/>
</dbReference>
<organism evidence="19 20">
    <name type="scientific">Candidatus Dactylopiibacterium carminicum</name>
    <dbReference type="NCBI Taxonomy" id="857335"/>
    <lineage>
        <taxon>Bacteria</taxon>
        <taxon>Pseudomonadati</taxon>
        <taxon>Pseudomonadota</taxon>
        <taxon>Betaproteobacteria</taxon>
        <taxon>Rhodocyclales</taxon>
        <taxon>Rhodocyclaceae</taxon>
        <taxon>Candidatus Dactylopiibacterium</taxon>
    </lineage>
</organism>
<dbReference type="GO" id="GO:0005886">
    <property type="term" value="C:plasma membrane"/>
    <property type="evidence" value="ECO:0007669"/>
    <property type="project" value="UniProtKB-SubCell"/>
</dbReference>
<gene>
    <name evidence="18" type="ORF">BGI27_15020</name>
    <name evidence="19" type="ORF">CGU29_14750</name>
</gene>
<dbReference type="PROSITE" id="PS51846">
    <property type="entry name" value="CNNM"/>
    <property type="match status" value="1"/>
</dbReference>
<feature type="transmembrane region" description="Helical" evidence="15">
    <location>
        <begin position="57"/>
        <end position="80"/>
    </location>
</feature>
<dbReference type="AlphaFoldDB" id="A0A272ENQ1"/>
<dbReference type="InterPro" id="IPR016169">
    <property type="entry name" value="FAD-bd_PCMH_sub2"/>
</dbReference>
<evidence type="ECO:0000256" key="11">
    <source>
        <dbReference type="ARBA" id="ARBA00038280"/>
    </source>
</evidence>
<comment type="function">
    <text evidence="10">Involved in cadaverine and putrescine tolerance in stationary phase. May facilitate the efflux of both cadaverine and putrescine from the cytoplasm, reducing potentially toxic levels under certain stress conditions.</text>
</comment>
<dbReference type="GO" id="GO:0050660">
    <property type="term" value="F:flavin adenine dinucleotide binding"/>
    <property type="evidence" value="ECO:0007669"/>
    <property type="project" value="InterPro"/>
</dbReference>
<dbReference type="Pfam" id="PF01595">
    <property type="entry name" value="CNNM"/>
    <property type="match status" value="1"/>
</dbReference>
<dbReference type="Pfam" id="PF00571">
    <property type="entry name" value="CBS"/>
    <property type="match status" value="1"/>
</dbReference>
<keyword evidence="8 13" id="KW-0129">CBS domain</keyword>
<evidence type="ECO:0000259" key="17">
    <source>
        <dbReference type="PROSITE" id="PS51846"/>
    </source>
</evidence>
<reference evidence="19 20" key="2">
    <citation type="submission" date="2017-07" db="EMBL/GenBank/DDBJ databases">
        <title>Candidatus Dactylopiibacterium carminicum, a nitrogen-fixing symbiont of the cochineal insect Dactylopius coccus and Dactylopius opuntiae (Hemiptera: Coccoidea: Dactylopiidae).</title>
        <authorList>
            <person name="Vera A."/>
        </authorList>
    </citation>
    <scope>NUCLEOTIDE SEQUENCE [LARGE SCALE GENOMIC DNA]</scope>
    <source>
        <strain evidence="19 20">NFDCM</strain>
    </source>
</reference>
<evidence type="ECO:0000256" key="5">
    <source>
        <dbReference type="ARBA" id="ARBA00022692"/>
    </source>
</evidence>
<keyword evidence="3" id="KW-1003">Cell membrane</keyword>
<dbReference type="InterPro" id="IPR000644">
    <property type="entry name" value="CBS_dom"/>
</dbReference>
<evidence type="ECO:0000256" key="7">
    <source>
        <dbReference type="ARBA" id="ARBA00022989"/>
    </source>
</evidence>
<evidence type="ECO:0000256" key="12">
    <source>
        <dbReference type="ARBA" id="ARBA00039818"/>
    </source>
</evidence>
<dbReference type="InterPro" id="IPR002550">
    <property type="entry name" value="CNNM"/>
</dbReference>
<dbReference type="Gene3D" id="3.30.465.10">
    <property type="match status" value="1"/>
</dbReference>
<dbReference type="OrthoDB" id="9797674at2"/>
<name>A0A272ENQ1_9RHOO</name>
<evidence type="ECO:0000256" key="1">
    <source>
        <dbReference type="ARBA" id="ARBA00004429"/>
    </source>
</evidence>
<keyword evidence="7 14" id="KW-1133">Transmembrane helix</keyword>
<keyword evidence="9 14" id="KW-0472">Membrane</keyword>
<dbReference type="Proteomes" id="UP000216107">
    <property type="component" value="Unassembled WGS sequence"/>
</dbReference>
<dbReference type="Pfam" id="PF03471">
    <property type="entry name" value="CorC_HlyC"/>
    <property type="match status" value="1"/>
</dbReference>
<evidence type="ECO:0000256" key="10">
    <source>
        <dbReference type="ARBA" id="ARBA00037177"/>
    </source>
</evidence>
<dbReference type="InterPro" id="IPR044751">
    <property type="entry name" value="Ion_transp-like_CBS"/>
</dbReference>
<comment type="caution">
    <text evidence="19">The sequence shown here is derived from an EMBL/GenBank/DDBJ whole genome shotgun (WGS) entry which is preliminary data.</text>
</comment>
<evidence type="ECO:0000256" key="9">
    <source>
        <dbReference type="ARBA" id="ARBA00023136"/>
    </source>
</evidence>
<dbReference type="EMBL" id="MDUX01000063">
    <property type="protein sequence ID" value="KAF7598128.1"/>
    <property type="molecule type" value="Genomic_DNA"/>
</dbReference>
<feature type="domain" description="CBS" evidence="16">
    <location>
        <begin position="286"/>
        <end position="342"/>
    </location>
</feature>
<evidence type="ECO:0000313" key="19">
    <source>
        <dbReference type="EMBL" id="PAS91745.1"/>
    </source>
</evidence>
<keyword evidence="2" id="KW-0813">Transport</keyword>
<evidence type="ECO:0000313" key="21">
    <source>
        <dbReference type="Proteomes" id="UP000623509"/>
    </source>
</evidence>
<dbReference type="Gene3D" id="3.10.580.10">
    <property type="entry name" value="CBS-domain"/>
    <property type="match status" value="1"/>
</dbReference>
<keyword evidence="5 14" id="KW-0812">Transmembrane</keyword>
<accession>A0A272ENQ1</accession>
<comment type="subcellular location">
    <subcellularLocation>
        <location evidence="1">Cell inner membrane</location>
        <topology evidence="1">Multi-pass membrane protein</topology>
    </subcellularLocation>
</comment>
<keyword evidence="6" id="KW-0677">Repeat</keyword>
<protein>
    <recommendedName>
        <fullName evidence="12">Polyamine export protein</fullName>
    </recommendedName>
</protein>
<dbReference type="PROSITE" id="PS51371">
    <property type="entry name" value="CBS"/>
    <property type="match status" value="1"/>
</dbReference>
<evidence type="ECO:0000256" key="8">
    <source>
        <dbReference type="ARBA" id="ARBA00023122"/>
    </source>
</evidence>
<evidence type="ECO:0000256" key="3">
    <source>
        <dbReference type="ARBA" id="ARBA00022475"/>
    </source>
</evidence>
<dbReference type="PANTHER" id="PTHR22777">
    <property type="entry name" value="HEMOLYSIN-RELATED"/>
    <property type="match status" value="1"/>
</dbReference>
<feature type="transmembrane region" description="Helical" evidence="15">
    <location>
        <begin position="147"/>
        <end position="166"/>
    </location>
</feature>
<evidence type="ECO:0000256" key="15">
    <source>
        <dbReference type="SAM" id="Phobius"/>
    </source>
</evidence>
<dbReference type="SMART" id="SM01091">
    <property type="entry name" value="CorC_HlyC"/>
    <property type="match status" value="1"/>
</dbReference>
<proteinExistence type="inferred from homology"/>